<reference evidence="1 2" key="1">
    <citation type="journal article" date="2022" name="bioRxiv">
        <title>An ancient truncated duplication of the anti-Mullerian hormone receptor type 2 gene is a potential conserved master sex determinant in the Pangasiidae catfish family.</title>
        <authorList>
            <person name="Wen M."/>
            <person name="Pan Q."/>
            <person name="Jouanno E."/>
            <person name="Montfort J."/>
            <person name="Zahm M."/>
            <person name="Cabau C."/>
            <person name="Klopp C."/>
            <person name="Iampietro C."/>
            <person name="Roques C."/>
            <person name="Bouchez O."/>
            <person name="Castinel A."/>
            <person name="Donnadieu C."/>
            <person name="Parrinello H."/>
            <person name="Poncet C."/>
            <person name="Belmonte E."/>
            <person name="Gautier V."/>
            <person name="Avarre J.-C."/>
            <person name="Dugue R."/>
            <person name="Gustiano R."/>
            <person name="Ha T.T.T."/>
            <person name="Campet M."/>
            <person name="Sriphairoj K."/>
            <person name="Ribolli J."/>
            <person name="de Almeida F.L."/>
            <person name="Desvignes T."/>
            <person name="Postlethwait J.H."/>
            <person name="Bucao C.F."/>
            <person name="Robinson-Rechavi M."/>
            <person name="Bobe J."/>
            <person name="Herpin A."/>
            <person name="Guiguen Y."/>
        </authorList>
    </citation>
    <scope>NUCLEOTIDE SEQUENCE [LARGE SCALE GENOMIC DNA]</scope>
    <source>
        <strain evidence="1">YG-Dec2019</strain>
    </source>
</reference>
<dbReference type="Proteomes" id="UP000829447">
    <property type="component" value="Linkage Group LG6"/>
</dbReference>
<evidence type="ECO:0000313" key="1">
    <source>
        <dbReference type="EMBL" id="MCI4379403.1"/>
    </source>
</evidence>
<sequence length="69" mass="8231">MSLDWGRKPEYPQETPEARGEPCDCPVVKRQLGSWRLYLHQSLWTRSFQKHDTQGFELKSEEEIVLNLR</sequence>
<accession>A0ACC5WJW7</accession>
<dbReference type="EMBL" id="CM040459">
    <property type="protein sequence ID" value="MCI4379403.1"/>
    <property type="molecule type" value="Genomic_DNA"/>
</dbReference>
<evidence type="ECO:0000313" key="2">
    <source>
        <dbReference type="Proteomes" id="UP000829447"/>
    </source>
</evidence>
<organism evidence="1 2">
    <name type="scientific">Pangasianodon gigas</name>
    <name type="common">Mekong giant catfish</name>
    <name type="synonym">Pangasius gigas</name>
    <dbReference type="NCBI Taxonomy" id="30993"/>
    <lineage>
        <taxon>Eukaryota</taxon>
        <taxon>Metazoa</taxon>
        <taxon>Chordata</taxon>
        <taxon>Craniata</taxon>
        <taxon>Vertebrata</taxon>
        <taxon>Euteleostomi</taxon>
        <taxon>Actinopterygii</taxon>
        <taxon>Neopterygii</taxon>
        <taxon>Teleostei</taxon>
        <taxon>Ostariophysi</taxon>
        <taxon>Siluriformes</taxon>
        <taxon>Pangasiidae</taxon>
        <taxon>Pangasianodon</taxon>
    </lineage>
</organism>
<gene>
    <name evidence="1" type="ORF">PGIGA_G00227800</name>
</gene>
<comment type="caution">
    <text evidence="1">The sequence shown here is derived from an EMBL/GenBank/DDBJ whole genome shotgun (WGS) entry which is preliminary data.</text>
</comment>
<protein>
    <submittedName>
        <fullName evidence="1">Uncharacterized protein</fullName>
    </submittedName>
</protein>
<proteinExistence type="predicted"/>
<name>A0ACC5WJW7_PANGG</name>
<keyword evidence="2" id="KW-1185">Reference proteome</keyword>